<accession>A0A385TDR6</accession>
<dbReference type="KEGG" id="plw:D5F53_00130"/>
<dbReference type="RefSeq" id="WP_119846125.1">
    <property type="nucleotide sequence ID" value="NZ_CP032412.1"/>
</dbReference>
<dbReference type="AlphaFoldDB" id="A0A385TDR6"/>
<dbReference type="EMBL" id="CP032412">
    <property type="protein sequence ID" value="AYB41799.1"/>
    <property type="molecule type" value="Genomic_DNA"/>
</dbReference>
<sequence>MDIVFAANSFEEVRRLPVLPPEMNIEHPWNNEEFQTMNLGTINLIGTPGLRSLAIESFFPMRIYPFMKDKRLGWSYVQFFRKWRERRVPLRVIITDNKEQEVLNMPCTIDNFVHGWDRSGDIRYSLAVKEFKFVKVT</sequence>
<protein>
    <recommendedName>
        <fullName evidence="3">Phage portal protein</fullName>
    </recommendedName>
</protein>
<organism evidence="1 2">
    <name type="scientific">Paenibacillus lautus</name>
    <name type="common">Bacillus lautus</name>
    <dbReference type="NCBI Taxonomy" id="1401"/>
    <lineage>
        <taxon>Bacteria</taxon>
        <taxon>Bacillati</taxon>
        <taxon>Bacillota</taxon>
        <taxon>Bacilli</taxon>
        <taxon>Bacillales</taxon>
        <taxon>Paenibacillaceae</taxon>
        <taxon>Paenibacillus</taxon>
    </lineage>
</organism>
<evidence type="ECO:0008006" key="3">
    <source>
        <dbReference type="Google" id="ProtNLM"/>
    </source>
</evidence>
<dbReference type="Proteomes" id="UP000266552">
    <property type="component" value="Chromosome"/>
</dbReference>
<evidence type="ECO:0000313" key="2">
    <source>
        <dbReference type="Proteomes" id="UP000266552"/>
    </source>
</evidence>
<proteinExistence type="predicted"/>
<keyword evidence="2" id="KW-1185">Reference proteome</keyword>
<evidence type="ECO:0000313" key="1">
    <source>
        <dbReference type="EMBL" id="AYB41799.1"/>
    </source>
</evidence>
<name>A0A385TDR6_PAELA</name>
<gene>
    <name evidence="1" type="ORF">D5F53_00130</name>
</gene>
<reference evidence="1 2" key="1">
    <citation type="submission" date="2018-09" db="EMBL/GenBank/DDBJ databases">
        <title>Genome Sequence of Paenibacillus lautus Strain E7593-69, Azo Dye-Degrading Bacteria, Isolated from Commercial Tattoo Inks.</title>
        <authorList>
            <person name="Nho S.W."/>
            <person name="Kim S.-J."/>
            <person name="Kweon O."/>
            <person name="Cerniglia C.E."/>
        </authorList>
    </citation>
    <scope>NUCLEOTIDE SEQUENCE [LARGE SCALE GENOMIC DNA]</scope>
    <source>
        <strain evidence="1 2">E7593-69</strain>
    </source>
</reference>